<evidence type="ECO:0000313" key="1">
    <source>
        <dbReference type="EMBL" id="NHR08144.1"/>
    </source>
</evidence>
<protein>
    <submittedName>
        <fullName evidence="1">Uncharacterized protein</fullName>
    </submittedName>
</protein>
<reference evidence="1 2" key="1">
    <citation type="submission" date="2020-03" db="EMBL/GenBank/DDBJ databases">
        <title>Draft genome sequence of environmentally isolated cultures.</title>
        <authorList>
            <person name="Wilson H.S."/>
            <person name="De Leon M.E."/>
        </authorList>
    </citation>
    <scope>NUCLEOTIDE SEQUENCE [LARGE SCALE GENOMIC DNA]</scope>
    <source>
        <strain evidence="1 2">HSC-31F16</strain>
    </source>
</reference>
<dbReference type="RefSeq" id="WP_166453840.1">
    <property type="nucleotide sequence ID" value="NZ_JAAOMA010000051.1"/>
</dbReference>
<sequence>MNHERMALCVAGIGLMVLGWALSSSLLLSRGADLPVRRNESLAYCETAPRHRGGFFHGINEAEREGAEARGFL</sequence>
<keyword evidence="2" id="KW-1185">Reference proteome</keyword>
<name>A0ABX0LEZ7_9NEIS</name>
<organism evidence="1 2">
    <name type="scientific">Chromobacterium fluminis</name>
    <dbReference type="NCBI Taxonomy" id="3044269"/>
    <lineage>
        <taxon>Bacteria</taxon>
        <taxon>Pseudomonadati</taxon>
        <taxon>Pseudomonadota</taxon>
        <taxon>Betaproteobacteria</taxon>
        <taxon>Neisseriales</taxon>
        <taxon>Chromobacteriaceae</taxon>
        <taxon>Chromobacterium</taxon>
    </lineage>
</organism>
<accession>A0ABX0LEZ7</accession>
<comment type="caution">
    <text evidence="1">The sequence shown here is derived from an EMBL/GenBank/DDBJ whole genome shotgun (WGS) entry which is preliminary data.</text>
</comment>
<dbReference type="EMBL" id="JAAOMA010000051">
    <property type="protein sequence ID" value="NHR08144.1"/>
    <property type="molecule type" value="Genomic_DNA"/>
</dbReference>
<evidence type="ECO:0000313" key="2">
    <source>
        <dbReference type="Proteomes" id="UP001515641"/>
    </source>
</evidence>
<proteinExistence type="predicted"/>
<gene>
    <name evidence="1" type="ORF">HA052_23415</name>
</gene>
<dbReference type="Proteomes" id="UP001515641">
    <property type="component" value="Unassembled WGS sequence"/>
</dbReference>